<dbReference type="PANTHER" id="PTHR45931:SF25">
    <property type="entry name" value="E3 UBIQUITIN-PROTEIN LIGASE RLIM-LIKE ISOFORM X1"/>
    <property type="match status" value="1"/>
</dbReference>
<sequence length="148" mass="16448">MSRLANRLSNQSRAASSRARNFQFPLGMDLDTRLDILEALEAAAGDLSNIGPVSGILHAQRDFNENDYEMLLALDENNHRHGGASVRQINNLPQSVVQTDNFEEACAICLETPAVGDTIRHLPCLHKFHKDVASLHYFLPCSIGYFII</sequence>
<protein>
    <recommendedName>
        <fullName evidence="4">RING-type domain-containing protein</fullName>
    </recommendedName>
</protein>
<keyword evidence="1" id="KW-0479">Metal-binding</keyword>
<reference evidence="5 6" key="1">
    <citation type="journal article" date="2021" name="Commun. Biol.">
        <title>The genome of Shorea leprosula (Dipterocarpaceae) highlights the ecological relevance of drought in aseasonal tropical rainforests.</title>
        <authorList>
            <person name="Ng K.K.S."/>
            <person name="Kobayashi M.J."/>
            <person name="Fawcett J.A."/>
            <person name="Hatakeyama M."/>
            <person name="Paape T."/>
            <person name="Ng C.H."/>
            <person name="Ang C.C."/>
            <person name="Tnah L.H."/>
            <person name="Lee C.T."/>
            <person name="Nishiyama T."/>
            <person name="Sese J."/>
            <person name="O'Brien M.J."/>
            <person name="Copetti D."/>
            <person name="Mohd Noor M.I."/>
            <person name="Ong R.C."/>
            <person name="Putra M."/>
            <person name="Sireger I.Z."/>
            <person name="Indrioko S."/>
            <person name="Kosugi Y."/>
            <person name="Izuno A."/>
            <person name="Isagi Y."/>
            <person name="Lee S.L."/>
            <person name="Shimizu K.K."/>
        </authorList>
    </citation>
    <scope>NUCLEOTIDE SEQUENCE [LARGE SCALE GENOMIC DNA]</scope>
    <source>
        <strain evidence="5">214</strain>
    </source>
</reference>
<dbReference type="InterPro" id="IPR051834">
    <property type="entry name" value="RING_finger_E3_ligase"/>
</dbReference>
<name>A0AAV5ML47_9ROSI</name>
<gene>
    <name evidence="5" type="ORF">SLEP1_g57389</name>
</gene>
<evidence type="ECO:0000256" key="3">
    <source>
        <dbReference type="ARBA" id="ARBA00022833"/>
    </source>
</evidence>
<dbReference type="PANTHER" id="PTHR45931">
    <property type="entry name" value="SI:CH211-59O9.10"/>
    <property type="match status" value="1"/>
</dbReference>
<dbReference type="GO" id="GO:0005634">
    <property type="term" value="C:nucleus"/>
    <property type="evidence" value="ECO:0007669"/>
    <property type="project" value="TreeGrafter"/>
</dbReference>
<dbReference type="InterPro" id="IPR013083">
    <property type="entry name" value="Znf_RING/FYVE/PHD"/>
</dbReference>
<dbReference type="Proteomes" id="UP001054252">
    <property type="component" value="Unassembled WGS sequence"/>
</dbReference>
<feature type="domain" description="RING-type" evidence="4">
    <location>
        <begin position="106"/>
        <end position="130"/>
    </location>
</feature>
<dbReference type="InterPro" id="IPR001841">
    <property type="entry name" value="Znf_RING"/>
</dbReference>
<keyword evidence="6" id="KW-1185">Reference proteome</keyword>
<dbReference type="SUPFAM" id="SSF57850">
    <property type="entry name" value="RING/U-box"/>
    <property type="match status" value="1"/>
</dbReference>
<dbReference type="GO" id="GO:0008270">
    <property type="term" value="F:zinc ion binding"/>
    <property type="evidence" value="ECO:0007669"/>
    <property type="project" value="UniProtKB-KW"/>
</dbReference>
<evidence type="ECO:0000256" key="1">
    <source>
        <dbReference type="ARBA" id="ARBA00022723"/>
    </source>
</evidence>
<dbReference type="Gene3D" id="3.30.40.10">
    <property type="entry name" value="Zinc/RING finger domain, C3HC4 (zinc finger)"/>
    <property type="match status" value="1"/>
</dbReference>
<dbReference type="EMBL" id="BPVZ01000387">
    <property type="protein sequence ID" value="GKV50691.1"/>
    <property type="molecule type" value="Genomic_DNA"/>
</dbReference>
<keyword evidence="2" id="KW-0863">Zinc-finger</keyword>
<dbReference type="Pfam" id="PF17123">
    <property type="entry name" value="zf-RING_11"/>
    <property type="match status" value="1"/>
</dbReference>
<evidence type="ECO:0000256" key="2">
    <source>
        <dbReference type="ARBA" id="ARBA00022771"/>
    </source>
</evidence>
<evidence type="ECO:0000259" key="4">
    <source>
        <dbReference type="Pfam" id="PF17123"/>
    </source>
</evidence>
<organism evidence="5 6">
    <name type="scientific">Rubroshorea leprosula</name>
    <dbReference type="NCBI Taxonomy" id="152421"/>
    <lineage>
        <taxon>Eukaryota</taxon>
        <taxon>Viridiplantae</taxon>
        <taxon>Streptophyta</taxon>
        <taxon>Embryophyta</taxon>
        <taxon>Tracheophyta</taxon>
        <taxon>Spermatophyta</taxon>
        <taxon>Magnoliopsida</taxon>
        <taxon>eudicotyledons</taxon>
        <taxon>Gunneridae</taxon>
        <taxon>Pentapetalae</taxon>
        <taxon>rosids</taxon>
        <taxon>malvids</taxon>
        <taxon>Malvales</taxon>
        <taxon>Dipterocarpaceae</taxon>
        <taxon>Rubroshorea</taxon>
    </lineage>
</organism>
<dbReference type="GO" id="GO:0061630">
    <property type="term" value="F:ubiquitin protein ligase activity"/>
    <property type="evidence" value="ECO:0007669"/>
    <property type="project" value="TreeGrafter"/>
</dbReference>
<dbReference type="GO" id="GO:0006511">
    <property type="term" value="P:ubiquitin-dependent protein catabolic process"/>
    <property type="evidence" value="ECO:0007669"/>
    <property type="project" value="TreeGrafter"/>
</dbReference>
<dbReference type="AlphaFoldDB" id="A0AAV5ML47"/>
<proteinExistence type="predicted"/>
<evidence type="ECO:0000313" key="5">
    <source>
        <dbReference type="EMBL" id="GKV50691.1"/>
    </source>
</evidence>
<accession>A0AAV5ML47</accession>
<keyword evidence="3" id="KW-0862">Zinc</keyword>
<comment type="caution">
    <text evidence="5">The sequence shown here is derived from an EMBL/GenBank/DDBJ whole genome shotgun (WGS) entry which is preliminary data.</text>
</comment>
<evidence type="ECO:0000313" key="6">
    <source>
        <dbReference type="Proteomes" id="UP001054252"/>
    </source>
</evidence>